<evidence type="ECO:0000313" key="1">
    <source>
        <dbReference type="EMBL" id="KAI5660920.1"/>
    </source>
</evidence>
<evidence type="ECO:0000313" key="2">
    <source>
        <dbReference type="Proteomes" id="UP001060085"/>
    </source>
</evidence>
<sequence>MDGIGYQRSSVAEALQKQIVDALRVGERSKAASLLSELGYRSEALRASDFLLILKDCARLPDPLFALETWKLMEEKEIEVHGKCYFYTFRALCKGGYLKEAFGLMSVLQDNPDIYPLMPVYNSFLSACVQTSSATYAIDCLNLMEQQMVGKNEITYTQLLKLAVLQQNLSAVHEIWKECIKYYSLSIICLRKFVWSFTQLKDLQSAYGTLQYMVASATQRNCIITKTAEGKLFDSRLDVPIPSNGESSPKRCSENSRMFPCVYEYHDGIELHTCKSYLNDNMESQGTCRVTTSVPTKVVHMPVMKVLRWSFNDLIHACASMGNFVLAEQLMSQMQNLGLEPSSATFEGFLKAVLAERGFQNGMEVLKVMEQKNVKPYDSTLVAISVSCSKGLELDLAEAFLDQISTSPSPYPYNALLEACNTMDQPERAIRVLAKMKKLNICPDIRTYELLFSLFGNVNAPYEEGNVLSQVDAAKRINAIEMDMMKKGIRHSHESLKNLLKALGMEGMIKELVQYLRVAENPLSSANSFLGTPIYNIVLSSLVDTGETRMAAETFKTMKSCGIPSDAGTYNIMINCCSIMNCFKSASALVCLMIRDGFLPGTVTYTTLIKTLLELDNFDESLKLLDQRKSDGIESDLLLYNSILQAASKKGRIHVVELIVEQMHQEKINPDPSTCSYVFSAYVEAGFYSTAMEALQVLSMRMISEDDDILEEARIEYENLIVAEDMEAELNIMKLFRDSENLALALLNLRWCAMAGYPISWLPNDSQWAKRLSTNCVS</sequence>
<gene>
    <name evidence="1" type="ORF">M9H77_20243</name>
</gene>
<dbReference type="Proteomes" id="UP001060085">
    <property type="component" value="Linkage Group LG05"/>
</dbReference>
<protein>
    <submittedName>
        <fullName evidence="1">Uncharacterized protein</fullName>
    </submittedName>
</protein>
<dbReference type="EMBL" id="CM044705">
    <property type="protein sequence ID" value="KAI5660920.1"/>
    <property type="molecule type" value="Genomic_DNA"/>
</dbReference>
<name>A0ACC0AKY0_CATRO</name>
<proteinExistence type="predicted"/>
<keyword evidence="2" id="KW-1185">Reference proteome</keyword>
<organism evidence="1 2">
    <name type="scientific">Catharanthus roseus</name>
    <name type="common">Madagascar periwinkle</name>
    <name type="synonym">Vinca rosea</name>
    <dbReference type="NCBI Taxonomy" id="4058"/>
    <lineage>
        <taxon>Eukaryota</taxon>
        <taxon>Viridiplantae</taxon>
        <taxon>Streptophyta</taxon>
        <taxon>Embryophyta</taxon>
        <taxon>Tracheophyta</taxon>
        <taxon>Spermatophyta</taxon>
        <taxon>Magnoliopsida</taxon>
        <taxon>eudicotyledons</taxon>
        <taxon>Gunneridae</taxon>
        <taxon>Pentapetalae</taxon>
        <taxon>asterids</taxon>
        <taxon>lamiids</taxon>
        <taxon>Gentianales</taxon>
        <taxon>Apocynaceae</taxon>
        <taxon>Rauvolfioideae</taxon>
        <taxon>Vinceae</taxon>
        <taxon>Catharanthinae</taxon>
        <taxon>Catharanthus</taxon>
    </lineage>
</organism>
<accession>A0ACC0AKY0</accession>
<reference evidence="2" key="1">
    <citation type="journal article" date="2023" name="Nat. Plants">
        <title>Single-cell RNA sequencing provides a high-resolution roadmap for understanding the multicellular compartmentation of specialized metabolism.</title>
        <authorList>
            <person name="Sun S."/>
            <person name="Shen X."/>
            <person name="Li Y."/>
            <person name="Li Y."/>
            <person name="Wang S."/>
            <person name="Li R."/>
            <person name="Zhang H."/>
            <person name="Shen G."/>
            <person name="Guo B."/>
            <person name="Wei J."/>
            <person name="Xu J."/>
            <person name="St-Pierre B."/>
            <person name="Chen S."/>
            <person name="Sun C."/>
        </authorList>
    </citation>
    <scope>NUCLEOTIDE SEQUENCE [LARGE SCALE GENOMIC DNA]</scope>
</reference>
<comment type="caution">
    <text evidence="1">The sequence shown here is derived from an EMBL/GenBank/DDBJ whole genome shotgun (WGS) entry which is preliminary data.</text>
</comment>